<dbReference type="CDD" id="cd01310">
    <property type="entry name" value="TatD_DNAse"/>
    <property type="match status" value="1"/>
</dbReference>
<dbReference type="InterPro" id="IPR001130">
    <property type="entry name" value="TatD-like"/>
</dbReference>
<sequence length="273" mass="29496">MLIDTHCHLDAPEFDADRPEVARQAWDAGVRAIVIPAIEVANFSIVRDLAHATPGGTYALGIHPLYVSRAADADLDILRDAVRAALDDPRFIAIGETGLDFFVPEISSGPARDRQEHFYVQQLKLAAEFGLPVLLHVRRSQDILLKHLRRIDAAGGIAHAFNGSAQQAEGFLAHGFALGMGGAMTYPRSLQIRRHATDVALSSLVLETDAPDIPPAWLHGDARRNTPAQVSGVADALAEARGVSRGEIIDTTGLAARRVLPRLDAWLSREHAA</sequence>
<feature type="binding site" evidence="4">
    <location>
        <position position="96"/>
    </location>
    <ligand>
        <name>a divalent metal cation</name>
        <dbReference type="ChEBI" id="CHEBI:60240"/>
        <label>1</label>
    </ligand>
</feature>
<dbReference type="GO" id="GO:0016788">
    <property type="term" value="F:hydrolase activity, acting on ester bonds"/>
    <property type="evidence" value="ECO:0007669"/>
    <property type="project" value="InterPro"/>
</dbReference>
<dbReference type="EMBL" id="FLRC01000011">
    <property type="protein sequence ID" value="SBT24762.1"/>
    <property type="molecule type" value="Genomic_DNA"/>
</dbReference>
<dbReference type="GO" id="GO:0046872">
    <property type="term" value="F:metal ion binding"/>
    <property type="evidence" value="ECO:0007669"/>
    <property type="project" value="UniProtKB-KW"/>
</dbReference>
<accession>A0A1C3JZS4</accession>
<proteinExistence type="inferred from homology"/>
<dbReference type="OrthoDB" id="9810005at2"/>
<dbReference type="PANTHER" id="PTHR46124">
    <property type="entry name" value="D-AMINOACYL-TRNA DEACYLASE"/>
    <property type="match status" value="1"/>
</dbReference>
<feature type="binding site" evidence="4">
    <location>
        <position position="8"/>
    </location>
    <ligand>
        <name>a divalent metal cation</name>
        <dbReference type="ChEBI" id="CHEBI:60240"/>
        <label>1</label>
    </ligand>
</feature>
<evidence type="ECO:0000256" key="1">
    <source>
        <dbReference type="ARBA" id="ARBA00009275"/>
    </source>
</evidence>
<name>A0A1C3JZS4_9BURK</name>
<dbReference type="SUPFAM" id="SSF51556">
    <property type="entry name" value="Metallo-dependent hydrolases"/>
    <property type="match status" value="1"/>
</dbReference>
<comment type="similarity">
    <text evidence="1">Belongs to the metallo-dependent hydrolases superfamily. TatD-type hydrolase family.</text>
</comment>
<evidence type="ECO:0000256" key="4">
    <source>
        <dbReference type="PIRSR" id="PIRSR005902-1"/>
    </source>
</evidence>
<dbReference type="PROSITE" id="PS01137">
    <property type="entry name" value="TATD_1"/>
    <property type="match status" value="1"/>
</dbReference>
<protein>
    <submittedName>
        <fullName evidence="5 6">Deoxyribonuclease YjjV</fullName>
    </submittedName>
</protein>
<feature type="binding site" evidence="4">
    <location>
        <position position="159"/>
    </location>
    <ligand>
        <name>a divalent metal cation</name>
        <dbReference type="ChEBI" id="CHEBI:60240"/>
        <label>2</label>
    </ligand>
</feature>
<dbReference type="InterPro" id="IPR018228">
    <property type="entry name" value="DNase_TatD-rel_CS"/>
</dbReference>
<dbReference type="RefSeq" id="WP_067751449.1">
    <property type="nucleotide sequence ID" value="NZ_LT907988.1"/>
</dbReference>
<feature type="binding site" evidence="4">
    <location>
        <position position="209"/>
    </location>
    <ligand>
        <name>a divalent metal cation</name>
        <dbReference type="ChEBI" id="CHEBI:60240"/>
        <label>1</label>
    </ligand>
</feature>
<dbReference type="AlphaFoldDB" id="A0A1C3JZS4"/>
<evidence type="ECO:0000313" key="7">
    <source>
        <dbReference type="Proteomes" id="UP000078558"/>
    </source>
</evidence>
<evidence type="ECO:0000313" key="5">
    <source>
        <dbReference type="EMBL" id="SBT24762.1"/>
    </source>
</evidence>
<dbReference type="Proteomes" id="UP000078558">
    <property type="component" value="Chromosome I"/>
</dbReference>
<keyword evidence="3" id="KW-0378">Hydrolase</keyword>
<organism evidence="5 7">
    <name type="scientific">Orrella dioscoreae</name>
    <dbReference type="NCBI Taxonomy" id="1851544"/>
    <lineage>
        <taxon>Bacteria</taxon>
        <taxon>Pseudomonadati</taxon>
        <taxon>Pseudomonadota</taxon>
        <taxon>Betaproteobacteria</taxon>
        <taxon>Burkholderiales</taxon>
        <taxon>Alcaligenaceae</taxon>
        <taxon>Orrella</taxon>
    </lineage>
</organism>
<feature type="binding site" evidence="4">
    <location>
        <position position="136"/>
    </location>
    <ligand>
        <name>a divalent metal cation</name>
        <dbReference type="ChEBI" id="CHEBI:60240"/>
        <label>2</label>
    </ligand>
</feature>
<dbReference type="Pfam" id="PF01026">
    <property type="entry name" value="TatD_DNase"/>
    <property type="match status" value="1"/>
</dbReference>
<dbReference type="PANTHER" id="PTHR46124:SF2">
    <property type="entry name" value="D-AMINOACYL-TRNA DEACYLASE"/>
    <property type="match status" value="1"/>
</dbReference>
<evidence type="ECO:0000313" key="6">
    <source>
        <dbReference type="EMBL" id="SOE50514.1"/>
    </source>
</evidence>
<dbReference type="InterPro" id="IPR032466">
    <property type="entry name" value="Metal_Hydrolase"/>
</dbReference>
<keyword evidence="2 4" id="KW-0479">Metal-binding</keyword>
<dbReference type="STRING" id="1851544.ODI_02833"/>
<reference evidence="5 7" key="1">
    <citation type="submission" date="2016-06" db="EMBL/GenBank/DDBJ databases">
        <authorList>
            <person name="Kjaerup R.B."/>
            <person name="Dalgaard T.S."/>
            <person name="Juul-Madsen H.R."/>
        </authorList>
    </citation>
    <scope>NUCLEOTIDE SEQUENCE [LARGE SCALE GENOMIC DNA]</scope>
    <source>
        <strain evidence="5">Orrdi1</strain>
    </source>
</reference>
<gene>
    <name evidence="5" type="ORF">ODI_02833</name>
    <name evidence="6" type="ORF">ODI_R2759</name>
</gene>
<keyword evidence="7" id="KW-1185">Reference proteome</keyword>
<dbReference type="PIRSF" id="PIRSF005902">
    <property type="entry name" value="DNase_TatD"/>
    <property type="match status" value="1"/>
</dbReference>
<reference evidence="6 7" key="2">
    <citation type="submission" date="2017-08" db="EMBL/GenBank/DDBJ databases">
        <authorList>
            <person name="de Groot N.N."/>
        </authorList>
    </citation>
    <scope>NUCLEOTIDE SEQUENCE [LARGE SCALE GENOMIC DNA]</scope>
    <source>
        <strain evidence="6">Orrdi1</strain>
    </source>
</reference>
<dbReference type="EMBL" id="LT907988">
    <property type="protein sequence ID" value="SOE50514.1"/>
    <property type="molecule type" value="Genomic_DNA"/>
</dbReference>
<dbReference type="Gene3D" id="3.20.20.140">
    <property type="entry name" value="Metal-dependent hydrolases"/>
    <property type="match status" value="1"/>
</dbReference>
<feature type="binding site" evidence="4">
    <location>
        <position position="6"/>
    </location>
    <ligand>
        <name>a divalent metal cation</name>
        <dbReference type="ChEBI" id="CHEBI:60240"/>
        <label>1</label>
    </ligand>
</feature>
<evidence type="ECO:0000256" key="3">
    <source>
        <dbReference type="ARBA" id="ARBA00022801"/>
    </source>
</evidence>
<evidence type="ECO:0000256" key="2">
    <source>
        <dbReference type="ARBA" id="ARBA00022723"/>
    </source>
</evidence>
<dbReference type="KEGG" id="odi:ODI_R2759"/>
<dbReference type="FunFam" id="3.20.20.140:FF:000005">
    <property type="entry name" value="TatD family hydrolase"/>
    <property type="match status" value="1"/>
</dbReference>